<accession>A0A376L1Z9</accession>
<evidence type="ECO:0000313" key="1">
    <source>
        <dbReference type="EMBL" id="STE87741.1"/>
    </source>
</evidence>
<organism evidence="1 2">
    <name type="scientific">Escherichia coli</name>
    <dbReference type="NCBI Taxonomy" id="562"/>
    <lineage>
        <taxon>Bacteria</taxon>
        <taxon>Pseudomonadati</taxon>
        <taxon>Pseudomonadota</taxon>
        <taxon>Gammaproteobacteria</taxon>
        <taxon>Enterobacterales</taxon>
        <taxon>Enterobacteriaceae</taxon>
        <taxon>Escherichia</taxon>
    </lineage>
</organism>
<proteinExistence type="predicted"/>
<name>A0A376L1Z9_ECOLX</name>
<dbReference type="Proteomes" id="UP000255460">
    <property type="component" value="Unassembled WGS sequence"/>
</dbReference>
<reference evidence="1 2" key="1">
    <citation type="submission" date="2018-06" db="EMBL/GenBank/DDBJ databases">
        <authorList>
            <consortium name="Pathogen Informatics"/>
            <person name="Doyle S."/>
        </authorList>
    </citation>
    <scope>NUCLEOTIDE SEQUENCE [LARGE SCALE GENOMIC DNA]</scope>
    <source>
        <strain evidence="1 2">NCTC10418</strain>
    </source>
</reference>
<gene>
    <name evidence="1" type="primary">cusA_5</name>
    <name evidence="1" type="ORF">NCTC10418_05426</name>
</gene>
<dbReference type="EMBL" id="UFZQ01000001">
    <property type="protein sequence ID" value="STE87741.1"/>
    <property type="molecule type" value="Genomic_DNA"/>
</dbReference>
<evidence type="ECO:0000313" key="2">
    <source>
        <dbReference type="Proteomes" id="UP000255460"/>
    </source>
</evidence>
<sequence length="58" mass="6652">MPILCRWAALRLPSGAMVDAAIVMIENAHKRLEEWQHQHPDATLDNKTRWQVITDGIC</sequence>
<protein>
    <submittedName>
        <fullName evidence="1">Cation efflux system protein</fullName>
    </submittedName>
</protein>
<dbReference type="AlphaFoldDB" id="A0A376L1Z9"/>